<dbReference type="InterPro" id="IPR006439">
    <property type="entry name" value="HAD-SF_hydro_IA"/>
</dbReference>
<dbReference type="RefSeq" id="WP_341425841.1">
    <property type="nucleotide sequence ID" value="NZ_JBBUTG010000005.1"/>
</dbReference>
<dbReference type="GO" id="GO:0008967">
    <property type="term" value="F:phosphoglycolate phosphatase activity"/>
    <property type="evidence" value="ECO:0007669"/>
    <property type="project" value="UniProtKB-EC"/>
</dbReference>
<comment type="similarity">
    <text evidence="4">Belongs to the HAD-like hydrolase superfamily. CbbY/CbbZ/Gph/YieH family.</text>
</comment>
<keyword evidence="8" id="KW-0460">Magnesium</keyword>
<dbReference type="Gene3D" id="1.10.150.240">
    <property type="entry name" value="Putative phosphatase, domain 2"/>
    <property type="match status" value="1"/>
</dbReference>
<dbReference type="EMBL" id="JBBUTG010000005">
    <property type="protein sequence ID" value="MEK8031465.1"/>
    <property type="molecule type" value="Genomic_DNA"/>
</dbReference>
<dbReference type="SUPFAM" id="SSF56784">
    <property type="entry name" value="HAD-like"/>
    <property type="match status" value="1"/>
</dbReference>
<dbReference type="SFLD" id="SFLDG01129">
    <property type="entry name" value="C1.5:_HAD__Beta-PGM__Phosphata"/>
    <property type="match status" value="1"/>
</dbReference>
<reference evidence="10 11" key="1">
    <citation type="submission" date="2024-04" db="EMBL/GenBank/DDBJ databases">
        <title>Novel species of the genus Ideonella isolated from streams.</title>
        <authorList>
            <person name="Lu H."/>
        </authorList>
    </citation>
    <scope>NUCLEOTIDE SEQUENCE [LARGE SCALE GENOMIC DNA]</scope>
    <source>
        <strain evidence="10 11">DXS29W</strain>
    </source>
</reference>
<evidence type="ECO:0000256" key="9">
    <source>
        <dbReference type="ARBA" id="ARBA00023277"/>
    </source>
</evidence>
<keyword evidence="6" id="KW-0479">Metal-binding</keyword>
<dbReference type="SFLD" id="SFLDS00003">
    <property type="entry name" value="Haloacid_Dehalogenase"/>
    <property type="match status" value="1"/>
</dbReference>
<accession>A0ABU9BNC7</accession>
<dbReference type="NCBIfam" id="TIGR01449">
    <property type="entry name" value="PGP_bact"/>
    <property type="match status" value="1"/>
</dbReference>
<dbReference type="NCBIfam" id="TIGR01549">
    <property type="entry name" value="HAD-SF-IA-v1"/>
    <property type="match status" value="1"/>
</dbReference>
<evidence type="ECO:0000256" key="8">
    <source>
        <dbReference type="ARBA" id="ARBA00022842"/>
    </source>
</evidence>
<keyword evidence="11" id="KW-1185">Reference proteome</keyword>
<dbReference type="SFLD" id="SFLDG01135">
    <property type="entry name" value="C1.5.6:_HAD__Beta-PGM__Phospha"/>
    <property type="match status" value="1"/>
</dbReference>
<evidence type="ECO:0000256" key="3">
    <source>
        <dbReference type="ARBA" id="ARBA00004818"/>
    </source>
</evidence>
<dbReference type="InterPro" id="IPR023198">
    <property type="entry name" value="PGP-like_dom2"/>
</dbReference>
<dbReference type="PANTHER" id="PTHR43434">
    <property type="entry name" value="PHOSPHOGLYCOLATE PHOSPHATASE"/>
    <property type="match status" value="1"/>
</dbReference>
<evidence type="ECO:0000256" key="6">
    <source>
        <dbReference type="ARBA" id="ARBA00022723"/>
    </source>
</evidence>
<dbReference type="Proteomes" id="UP001371218">
    <property type="component" value="Unassembled WGS sequence"/>
</dbReference>
<comment type="pathway">
    <text evidence="3">Organic acid metabolism; glycolate biosynthesis; glycolate from 2-phosphoglycolate: step 1/1.</text>
</comment>
<evidence type="ECO:0000256" key="1">
    <source>
        <dbReference type="ARBA" id="ARBA00000830"/>
    </source>
</evidence>
<organism evidence="10 11">
    <name type="scientific">Ideonella lacteola</name>
    <dbReference type="NCBI Taxonomy" id="2984193"/>
    <lineage>
        <taxon>Bacteria</taxon>
        <taxon>Pseudomonadati</taxon>
        <taxon>Pseudomonadota</taxon>
        <taxon>Betaproteobacteria</taxon>
        <taxon>Burkholderiales</taxon>
        <taxon>Sphaerotilaceae</taxon>
        <taxon>Ideonella</taxon>
    </lineage>
</organism>
<evidence type="ECO:0000256" key="7">
    <source>
        <dbReference type="ARBA" id="ARBA00022801"/>
    </source>
</evidence>
<dbReference type="NCBIfam" id="TIGR01509">
    <property type="entry name" value="HAD-SF-IA-v3"/>
    <property type="match status" value="1"/>
</dbReference>
<protein>
    <recommendedName>
        <fullName evidence="5">phosphoglycolate phosphatase</fullName>
        <ecNumber evidence="5">3.1.3.18</ecNumber>
    </recommendedName>
</protein>
<dbReference type="Pfam" id="PF00702">
    <property type="entry name" value="Hydrolase"/>
    <property type="match status" value="1"/>
</dbReference>
<name>A0ABU9BNC7_9BURK</name>
<comment type="catalytic activity">
    <reaction evidence="1">
        <text>2-phosphoglycolate + H2O = glycolate + phosphate</text>
        <dbReference type="Rhea" id="RHEA:14369"/>
        <dbReference type="ChEBI" id="CHEBI:15377"/>
        <dbReference type="ChEBI" id="CHEBI:29805"/>
        <dbReference type="ChEBI" id="CHEBI:43474"/>
        <dbReference type="ChEBI" id="CHEBI:58033"/>
        <dbReference type="EC" id="3.1.3.18"/>
    </reaction>
</comment>
<gene>
    <name evidence="10" type="primary">gph</name>
    <name evidence="10" type="ORF">AACH06_11610</name>
</gene>
<dbReference type="PANTHER" id="PTHR43434:SF23">
    <property type="entry name" value="PHOSPHOGLYCOLATE PHOSPHATASE"/>
    <property type="match status" value="1"/>
</dbReference>
<comment type="caution">
    <text evidence="10">The sequence shown here is derived from an EMBL/GenBank/DDBJ whole genome shotgun (WGS) entry which is preliminary data.</text>
</comment>
<evidence type="ECO:0000313" key="11">
    <source>
        <dbReference type="Proteomes" id="UP001371218"/>
    </source>
</evidence>
<evidence type="ECO:0000313" key="10">
    <source>
        <dbReference type="EMBL" id="MEK8031465.1"/>
    </source>
</evidence>
<sequence length="229" mass="24469">MSPQRQDATRRKPRAVLFDLDGTLIDSAPDLAGAANALRQEHGLEPLPYEHLRPMVGAGARGMVGLAFGVAPGDERFEALRDAFLAWYERGMLDRTAIFDGVLQLLSSLEAAGIAWGIVTNKATRFAVPVAEGLGLSPRAGALVCGDTTPHAKPHPEPLWEAARRLGHAPAECVYVGDDLRDVQAGRAAGMTTAVAAWGYLGQGEGVEQWEADVIIEGPIDLLKWLDLA</sequence>
<dbReference type="InterPro" id="IPR036412">
    <property type="entry name" value="HAD-like_sf"/>
</dbReference>
<keyword evidence="7 10" id="KW-0378">Hydrolase</keyword>
<dbReference type="InterPro" id="IPR037512">
    <property type="entry name" value="PGPase_prok"/>
</dbReference>
<dbReference type="EC" id="3.1.3.18" evidence="5"/>
<keyword evidence="9" id="KW-0119">Carbohydrate metabolism</keyword>
<dbReference type="InterPro" id="IPR050155">
    <property type="entry name" value="HAD-like_hydrolase_sf"/>
</dbReference>
<dbReference type="InterPro" id="IPR023214">
    <property type="entry name" value="HAD_sf"/>
</dbReference>
<evidence type="ECO:0000256" key="2">
    <source>
        <dbReference type="ARBA" id="ARBA00001946"/>
    </source>
</evidence>
<evidence type="ECO:0000256" key="5">
    <source>
        <dbReference type="ARBA" id="ARBA00013078"/>
    </source>
</evidence>
<proteinExistence type="inferred from homology"/>
<comment type="cofactor">
    <cofactor evidence="2">
        <name>Mg(2+)</name>
        <dbReference type="ChEBI" id="CHEBI:18420"/>
    </cofactor>
</comment>
<dbReference type="Gene3D" id="3.40.50.1000">
    <property type="entry name" value="HAD superfamily/HAD-like"/>
    <property type="match status" value="1"/>
</dbReference>
<evidence type="ECO:0000256" key="4">
    <source>
        <dbReference type="ARBA" id="ARBA00006171"/>
    </source>
</evidence>